<feature type="binding site" evidence="14">
    <location>
        <position position="437"/>
    </location>
    <ligand>
        <name>Zn(2+)</name>
        <dbReference type="ChEBI" id="CHEBI:29105"/>
        <note>catalytic</note>
    </ligand>
</feature>
<dbReference type="FunFam" id="3.40.50.300:FF:000001">
    <property type="entry name" value="ATP-dependent zinc metalloprotease FtsH"/>
    <property type="match status" value="1"/>
</dbReference>
<dbReference type="EC" id="3.4.24.-" evidence="14"/>
<dbReference type="Pfam" id="PF00004">
    <property type="entry name" value="AAA"/>
    <property type="match status" value="1"/>
</dbReference>
<dbReference type="SUPFAM" id="SSF52540">
    <property type="entry name" value="P-loop containing nucleoside triphosphate hydrolases"/>
    <property type="match status" value="1"/>
</dbReference>
<comment type="similarity">
    <text evidence="15">Belongs to the AAA ATPase family.</text>
</comment>
<feature type="domain" description="AAA+ ATPase" evidence="16">
    <location>
        <begin position="208"/>
        <end position="347"/>
    </location>
</feature>
<dbReference type="Gene3D" id="3.40.50.300">
    <property type="entry name" value="P-loop containing nucleotide triphosphate hydrolases"/>
    <property type="match status" value="1"/>
</dbReference>
<keyword evidence="14" id="KW-1003">Cell membrane</keyword>
<dbReference type="PROSITE" id="PS00674">
    <property type="entry name" value="AAA"/>
    <property type="match status" value="1"/>
</dbReference>
<keyword evidence="12 14" id="KW-0472">Membrane</keyword>
<evidence type="ECO:0000256" key="4">
    <source>
        <dbReference type="ARBA" id="ARBA00022692"/>
    </source>
</evidence>
<dbReference type="GO" id="GO:0005886">
    <property type="term" value="C:plasma membrane"/>
    <property type="evidence" value="ECO:0007669"/>
    <property type="project" value="UniProtKB-SubCell"/>
</dbReference>
<dbReference type="Pfam" id="PF17862">
    <property type="entry name" value="AAA_lid_3"/>
    <property type="match status" value="1"/>
</dbReference>
<dbReference type="InterPro" id="IPR000642">
    <property type="entry name" value="Peptidase_M41"/>
</dbReference>
<evidence type="ECO:0000256" key="2">
    <source>
        <dbReference type="ARBA" id="ARBA00010044"/>
    </source>
</evidence>
<dbReference type="GO" id="GO:0006508">
    <property type="term" value="P:proteolysis"/>
    <property type="evidence" value="ECO:0007669"/>
    <property type="project" value="UniProtKB-KW"/>
</dbReference>
<evidence type="ECO:0000256" key="5">
    <source>
        <dbReference type="ARBA" id="ARBA00022723"/>
    </source>
</evidence>
<keyword evidence="9 14" id="KW-0067">ATP-binding</keyword>
<keyword evidence="8 14" id="KW-0862">Zinc</keyword>
<keyword evidence="4 14" id="KW-0812">Transmembrane</keyword>
<dbReference type="InterPro" id="IPR003960">
    <property type="entry name" value="ATPase_AAA_CS"/>
</dbReference>
<evidence type="ECO:0000256" key="9">
    <source>
        <dbReference type="ARBA" id="ARBA00022840"/>
    </source>
</evidence>
<comment type="cofactor">
    <cofactor evidence="14">
        <name>Zn(2+)</name>
        <dbReference type="ChEBI" id="CHEBI:29105"/>
    </cofactor>
    <text evidence="14">Binds 1 zinc ion per subunit.</text>
</comment>
<dbReference type="InterPro" id="IPR027417">
    <property type="entry name" value="P-loop_NTPase"/>
</dbReference>
<keyword evidence="7 14" id="KW-0378">Hydrolase</keyword>
<dbReference type="InterPro" id="IPR003959">
    <property type="entry name" value="ATPase_AAA_core"/>
</dbReference>
<feature type="transmembrane region" description="Helical" evidence="14">
    <location>
        <begin position="17"/>
        <end position="36"/>
    </location>
</feature>
<dbReference type="AlphaFoldDB" id="A0A9X3NJP4"/>
<dbReference type="GO" id="GO:0016887">
    <property type="term" value="F:ATP hydrolysis activity"/>
    <property type="evidence" value="ECO:0007669"/>
    <property type="project" value="UniProtKB-UniRule"/>
</dbReference>
<dbReference type="GO" id="GO:0030163">
    <property type="term" value="P:protein catabolic process"/>
    <property type="evidence" value="ECO:0007669"/>
    <property type="project" value="UniProtKB-UniRule"/>
</dbReference>
<dbReference type="GO" id="GO:0004176">
    <property type="term" value="F:ATP-dependent peptidase activity"/>
    <property type="evidence" value="ECO:0007669"/>
    <property type="project" value="InterPro"/>
</dbReference>
<feature type="binding site" evidence="14">
    <location>
        <position position="441"/>
    </location>
    <ligand>
        <name>Zn(2+)</name>
        <dbReference type="ChEBI" id="CHEBI:29105"/>
        <note>catalytic</note>
    </ligand>
</feature>
<dbReference type="GO" id="GO:0004222">
    <property type="term" value="F:metalloendopeptidase activity"/>
    <property type="evidence" value="ECO:0007669"/>
    <property type="project" value="InterPro"/>
</dbReference>
<dbReference type="RefSeq" id="WP_270029220.1">
    <property type="nucleotide sequence ID" value="NZ_JAPDDP010000086.1"/>
</dbReference>
<dbReference type="InterPro" id="IPR005936">
    <property type="entry name" value="FtsH"/>
</dbReference>
<sequence>MGQVLGGLSRALLRDKFTLFLIVASVALTVVFFSLLGGTRPSSSGSEVPLSVTLVTSEQKGIVKATLLDQDARVVSETSDGRLLWSAYPHSDAQTTSLIRTLRENGAVVGVDQQDGKPVKAILVQFLIPILLLVCLFALFTRIGADGGAGGIASFSNFKGKGRKRGAKNPNRITFDNVAGAGEAVVELREIRDYLENPAKYLTVGAAPPKGVLLVGPPGTGKTLLARATAGEADAAFFSVSGAEFVESLVGVGAARVRDLFAKARKMAPAIIFIDEVDAAGRKRGAGIGQGNDEREQTLNQLLVEMDGFGGDAGIVVMAATNRPDILDPALLRPGRFDRQVVVDVPDVHGRFEILQLHGKKKPIDPEADLMEVSKLCPGFSGAELANVVNEAALLAVRQGQELIDQATLEEAIDRVVAGPAKKHVISLRERQVVAIHEASHAVVAQAIGQTTGAGVQKLSIVARGRTLGTSASQLVDKDVTVQQQPDLERQLCAILAGAAGEKVQFGFVSTAVNDDLHAATNLARSMVTSFGMSEELGMVTIGEQGGEVFLGASLQELGSVGPATLELIDNEVERIVGEAVDRATVLLRANWDTVREIAQVLLDHETVSGVALEALLTPVMLERDVPPQANGRRPKLTPPVE</sequence>
<keyword evidence="3 14" id="KW-0645">Protease</keyword>
<dbReference type="HAMAP" id="MF_01458">
    <property type="entry name" value="FtsH"/>
    <property type="match status" value="1"/>
</dbReference>
<feature type="transmembrane region" description="Helical" evidence="14">
    <location>
        <begin position="122"/>
        <end position="140"/>
    </location>
</feature>
<evidence type="ECO:0000256" key="8">
    <source>
        <dbReference type="ARBA" id="ARBA00022833"/>
    </source>
</evidence>
<evidence type="ECO:0000256" key="1">
    <source>
        <dbReference type="ARBA" id="ARBA00004370"/>
    </source>
</evidence>
<evidence type="ECO:0000256" key="15">
    <source>
        <dbReference type="RuleBase" id="RU003651"/>
    </source>
</evidence>
<evidence type="ECO:0000256" key="3">
    <source>
        <dbReference type="ARBA" id="ARBA00022670"/>
    </source>
</evidence>
<comment type="subcellular location">
    <subcellularLocation>
        <location evidence="14">Cell membrane</location>
        <topology evidence="14">Multi-pass membrane protein</topology>
        <orientation evidence="14">Cytoplasmic side</orientation>
    </subcellularLocation>
    <subcellularLocation>
        <location evidence="1">Membrane</location>
    </subcellularLocation>
</comment>
<dbReference type="EMBL" id="JAPDDP010000086">
    <property type="protein sequence ID" value="MDA0184766.1"/>
    <property type="molecule type" value="Genomic_DNA"/>
</dbReference>
<dbReference type="SUPFAM" id="SSF140990">
    <property type="entry name" value="FtsH protease domain-like"/>
    <property type="match status" value="1"/>
</dbReference>
<keyword evidence="10 14" id="KW-1133">Transmembrane helix</keyword>
<evidence type="ECO:0000256" key="10">
    <source>
        <dbReference type="ARBA" id="ARBA00022989"/>
    </source>
</evidence>
<dbReference type="Pfam" id="PF01434">
    <property type="entry name" value="Peptidase_M41"/>
    <property type="match status" value="1"/>
</dbReference>
<evidence type="ECO:0000313" key="18">
    <source>
        <dbReference type="Proteomes" id="UP001147653"/>
    </source>
</evidence>
<comment type="function">
    <text evidence="14">Acts as a processive, ATP-dependent zinc metallopeptidase for both cytoplasmic and membrane proteins. Plays a role in the quality control of integral membrane proteins.</text>
</comment>
<dbReference type="Gene3D" id="1.20.58.760">
    <property type="entry name" value="Peptidase M41"/>
    <property type="match status" value="1"/>
</dbReference>
<gene>
    <name evidence="14 17" type="primary">ftsH</name>
    <name evidence="17" type="ORF">OJ997_30975</name>
</gene>
<evidence type="ECO:0000256" key="11">
    <source>
        <dbReference type="ARBA" id="ARBA00023049"/>
    </source>
</evidence>
<dbReference type="PANTHER" id="PTHR23076:SF97">
    <property type="entry name" value="ATP-DEPENDENT ZINC METALLOPROTEASE YME1L1"/>
    <property type="match status" value="1"/>
</dbReference>
<dbReference type="GO" id="GO:0008270">
    <property type="term" value="F:zinc ion binding"/>
    <property type="evidence" value="ECO:0007669"/>
    <property type="project" value="UniProtKB-UniRule"/>
</dbReference>
<feature type="active site" evidence="14">
    <location>
        <position position="438"/>
    </location>
</feature>
<dbReference type="CDD" id="cd19501">
    <property type="entry name" value="RecA-like_FtsH"/>
    <property type="match status" value="1"/>
</dbReference>
<name>A0A9X3NJP4_9ACTN</name>
<dbReference type="FunFam" id="1.10.8.60:FF:000001">
    <property type="entry name" value="ATP-dependent zinc metalloprotease FtsH"/>
    <property type="match status" value="1"/>
</dbReference>
<accession>A0A9X3NJP4</accession>
<dbReference type="GO" id="GO:0005524">
    <property type="term" value="F:ATP binding"/>
    <property type="evidence" value="ECO:0007669"/>
    <property type="project" value="UniProtKB-UniRule"/>
</dbReference>
<dbReference type="NCBIfam" id="TIGR01241">
    <property type="entry name" value="FtsH_fam"/>
    <property type="match status" value="1"/>
</dbReference>
<comment type="similarity">
    <text evidence="2 14">In the C-terminal section; belongs to the peptidase M41 family.</text>
</comment>
<evidence type="ECO:0000256" key="14">
    <source>
        <dbReference type="HAMAP-Rule" id="MF_01458"/>
    </source>
</evidence>
<comment type="similarity">
    <text evidence="13 14">In the central section; belongs to the AAA ATPase family.</text>
</comment>
<evidence type="ECO:0000256" key="12">
    <source>
        <dbReference type="ARBA" id="ARBA00023136"/>
    </source>
</evidence>
<evidence type="ECO:0000313" key="17">
    <source>
        <dbReference type="EMBL" id="MDA0184766.1"/>
    </source>
</evidence>
<keyword evidence="6 14" id="KW-0547">Nucleotide-binding</keyword>
<dbReference type="PANTHER" id="PTHR23076">
    <property type="entry name" value="METALLOPROTEASE M41 FTSH"/>
    <property type="match status" value="1"/>
</dbReference>
<dbReference type="Gene3D" id="1.10.8.60">
    <property type="match status" value="1"/>
</dbReference>
<keyword evidence="11 14" id="KW-0482">Metalloprotease</keyword>
<keyword evidence="5 14" id="KW-0479">Metal-binding</keyword>
<keyword evidence="18" id="KW-1185">Reference proteome</keyword>
<dbReference type="InterPro" id="IPR041569">
    <property type="entry name" value="AAA_lid_3"/>
</dbReference>
<evidence type="ECO:0000259" key="16">
    <source>
        <dbReference type="SMART" id="SM00382"/>
    </source>
</evidence>
<dbReference type="InterPro" id="IPR003593">
    <property type="entry name" value="AAA+_ATPase"/>
</dbReference>
<organism evidence="17 18">
    <name type="scientific">Solirubrobacter phytolaccae</name>
    <dbReference type="NCBI Taxonomy" id="1404360"/>
    <lineage>
        <taxon>Bacteria</taxon>
        <taxon>Bacillati</taxon>
        <taxon>Actinomycetota</taxon>
        <taxon>Thermoleophilia</taxon>
        <taxon>Solirubrobacterales</taxon>
        <taxon>Solirubrobacteraceae</taxon>
        <taxon>Solirubrobacter</taxon>
    </lineage>
</organism>
<dbReference type="SMART" id="SM00382">
    <property type="entry name" value="AAA"/>
    <property type="match status" value="1"/>
</dbReference>
<protein>
    <recommendedName>
        <fullName evidence="14">ATP-dependent zinc metalloprotease FtsH</fullName>
        <ecNumber evidence="14">3.4.24.-</ecNumber>
    </recommendedName>
</protein>
<feature type="binding site" evidence="14">
    <location>
        <position position="516"/>
    </location>
    <ligand>
        <name>Zn(2+)</name>
        <dbReference type="ChEBI" id="CHEBI:29105"/>
        <note>catalytic</note>
    </ligand>
</feature>
<proteinExistence type="inferred from homology"/>
<comment type="caution">
    <text evidence="17">The sequence shown here is derived from an EMBL/GenBank/DDBJ whole genome shotgun (WGS) entry which is preliminary data.</text>
</comment>
<evidence type="ECO:0000256" key="6">
    <source>
        <dbReference type="ARBA" id="ARBA00022741"/>
    </source>
</evidence>
<evidence type="ECO:0000256" key="7">
    <source>
        <dbReference type="ARBA" id="ARBA00022801"/>
    </source>
</evidence>
<evidence type="ECO:0000256" key="13">
    <source>
        <dbReference type="ARBA" id="ARBA00061570"/>
    </source>
</evidence>
<dbReference type="Proteomes" id="UP001147653">
    <property type="component" value="Unassembled WGS sequence"/>
</dbReference>
<comment type="subunit">
    <text evidence="14">Homohexamer.</text>
</comment>
<reference evidence="17" key="1">
    <citation type="submission" date="2022-10" db="EMBL/GenBank/DDBJ databases">
        <title>The WGS of Solirubrobacter phytolaccae KCTC 29190.</title>
        <authorList>
            <person name="Jiang Z."/>
        </authorList>
    </citation>
    <scope>NUCLEOTIDE SEQUENCE</scope>
    <source>
        <strain evidence="17">KCTC 29190</strain>
    </source>
</reference>
<dbReference type="InterPro" id="IPR037219">
    <property type="entry name" value="Peptidase_M41-like"/>
</dbReference>
<feature type="binding site" evidence="14">
    <location>
        <begin position="216"/>
        <end position="223"/>
    </location>
    <ligand>
        <name>ATP</name>
        <dbReference type="ChEBI" id="CHEBI:30616"/>
    </ligand>
</feature>